<keyword evidence="3" id="KW-1185">Reference proteome</keyword>
<feature type="region of interest" description="Disordered" evidence="1">
    <location>
        <begin position="204"/>
        <end position="268"/>
    </location>
</feature>
<comment type="caution">
    <text evidence="2">The sequence shown here is derived from an EMBL/GenBank/DDBJ whole genome shotgun (WGS) entry which is preliminary data.</text>
</comment>
<gene>
    <name evidence="2" type="ORF">ACET3X_002992</name>
</gene>
<evidence type="ECO:0000256" key="1">
    <source>
        <dbReference type="SAM" id="MobiDB-lite"/>
    </source>
</evidence>
<dbReference type="Proteomes" id="UP001578633">
    <property type="component" value="Chromosome 2"/>
</dbReference>
<accession>A0ABR3URL6</accession>
<feature type="region of interest" description="Disordered" evidence="1">
    <location>
        <begin position="759"/>
        <end position="828"/>
    </location>
</feature>
<feature type="compositionally biased region" description="Polar residues" evidence="1">
    <location>
        <begin position="288"/>
        <end position="301"/>
    </location>
</feature>
<feature type="region of interest" description="Disordered" evidence="1">
    <location>
        <begin position="37"/>
        <end position="96"/>
    </location>
</feature>
<feature type="compositionally biased region" description="Polar residues" evidence="1">
    <location>
        <begin position="423"/>
        <end position="433"/>
    </location>
</feature>
<feature type="compositionally biased region" description="Basic and acidic residues" evidence="1">
    <location>
        <begin position="259"/>
        <end position="268"/>
    </location>
</feature>
<feature type="compositionally biased region" description="Low complexity" evidence="1">
    <location>
        <begin position="307"/>
        <end position="318"/>
    </location>
</feature>
<feature type="compositionally biased region" description="Polar residues" evidence="1">
    <location>
        <begin position="319"/>
        <end position="337"/>
    </location>
</feature>
<proteinExistence type="predicted"/>
<sequence length="998" mass="107443">MCVYHYSYVSTCGHAEFTRISYCNNAIALGLLRSHSPDDKSADDKPDRASGSSAPPPASSANNGSSSQSQSPSHTQQQYQSQHNNNMSTITPSEAGHAPTWDAIVQEQDARSHHQAAFIPRSALVDSPRAQQNSLNDASPVLNRQSYSNVDIGVPLNTQSSLHMEATHDGCHDEPVDSTTDLDTIAVHHPQQADYRYAAHTVGAAGHSPRKPIPTQWLPKSTGPNLATAQRAKARTAKNSWDGDSPDEAKTLRGTRSSTDLRRTHGKESATYLTKEALAAVSTIAPLTSPLSPSRVQSSPTKRPWNSPIRPSRSSVRPQNLSLRTSPTRSTHLNTDSIPAAHSRAPSNAATSTGRTSFHTAEGSPVRSPASTEHSFQSAAENPEDLDVPNHDLKADSDDEQIHHDSSSPRSGTVKEATEGKRSSLTPKLSSRNLPFGSRDDLHGESSSAPAIATGGSHMFEGPSSPLSPTQVSRIPRVGATSKIAVPLRSSTIQRAESVKSLQYRLKTLQAMQSEATKVPLPETPELLPASLRHVRTVDSTGSTPILSRTFELHGSDQTFDIASGVEQKQPAHVNSSMSAPDIEVPDQPKNILRRDDGSSHVKKFMVDHEASFQTLKLETVPWDAAPASTHGTTLGSSTSIPAIIVMMAHNLDTGNTNVKARQEEPVSASAHHVDDAVGNVTSIRGRSECTGSLRATAAEFVPQAPFIASPVKATTEIAPPVSSYDLAGLPEATVLDRNGIPFLWYMYGVQFAYEQGYRNGRPKSPKKFKQSRKERTSLSSPVASPHPSSKVVPIINPRPATPRSPAASRRLTPAELMPPPPLPTNRRREDIRQENYHPGFNQERSLSHIADAGGNHPFSNQLNMISEQTALSNRSNTNAPRHFNVDLNTVRNVGFPTGPRNMYPPSYYTVPRHGHRNNRGNGLYGGRGNAGVPIDATAPFPNPIPPQGRPDQSLAYGAPPFDYSGYTIGKESCGLVNITVATERGGGEPCNACAPDH</sequence>
<feature type="compositionally biased region" description="Polar residues" evidence="1">
    <location>
        <begin position="345"/>
        <end position="359"/>
    </location>
</feature>
<organism evidence="2 3">
    <name type="scientific">Alternaria dauci</name>
    <dbReference type="NCBI Taxonomy" id="48095"/>
    <lineage>
        <taxon>Eukaryota</taxon>
        <taxon>Fungi</taxon>
        <taxon>Dikarya</taxon>
        <taxon>Ascomycota</taxon>
        <taxon>Pezizomycotina</taxon>
        <taxon>Dothideomycetes</taxon>
        <taxon>Pleosporomycetidae</taxon>
        <taxon>Pleosporales</taxon>
        <taxon>Pleosporineae</taxon>
        <taxon>Pleosporaceae</taxon>
        <taxon>Alternaria</taxon>
        <taxon>Alternaria sect. Porri</taxon>
    </lineage>
</organism>
<feature type="compositionally biased region" description="Polar residues" evidence="1">
    <location>
        <begin position="369"/>
        <end position="380"/>
    </location>
</feature>
<evidence type="ECO:0000313" key="2">
    <source>
        <dbReference type="EMBL" id="KAL1798955.1"/>
    </source>
</evidence>
<feature type="compositionally biased region" description="Basic and acidic residues" evidence="1">
    <location>
        <begin position="388"/>
        <end position="407"/>
    </location>
</feature>
<feature type="compositionally biased region" description="Basic and acidic residues" evidence="1">
    <location>
        <begin position="37"/>
        <end position="48"/>
    </location>
</feature>
<name>A0ABR3URL6_9PLEO</name>
<reference evidence="2 3" key="1">
    <citation type="submission" date="2024-09" db="EMBL/GenBank/DDBJ databases">
        <title>T2T genomes of carrot and Alternaria dauci and their utility for understanding host-pathogen interaction during carrot leaf blight disease.</title>
        <authorList>
            <person name="Liu W."/>
            <person name="Xu S."/>
            <person name="Ou C."/>
            <person name="Liu X."/>
            <person name="Zhuang F."/>
            <person name="Deng X.W."/>
        </authorList>
    </citation>
    <scope>NUCLEOTIDE SEQUENCE [LARGE SCALE GENOMIC DNA]</scope>
    <source>
        <strain evidence="2 3">A2016</strain>
    </source>
</reference>
<dbReference type="GeneID" id="96083314"/>
<feature type="compositionally biased region" description="Low complexity" evidence="1">
    <location>
        <begin position="49"/>
        <end position="85"/>
    </location>
</feature>
<evidence type="ECO:0000313" key="3">
    <source>
        <dbReference type="Proteomes" id="UP001578633"/>
    </source>
</evidence>
<dbReference type="EMBL" id="JBHGVX010000002">
    <property type="protein sequence ID" value="KAL1798955.1"/>
    <property type="molecule type" value="Genomic_DNA"/>
</dbReference>
<dbReference type="RefSeq" id="XP_069309539.1">
    <property type="nucleotide sequence ID" value="XM_069449795.1"/>
</dbReference>
<feature type="region of interest" description="Disordered" evidence="1">
    <location>
        <begin position="288"/>
        <end position="475"/>
    </location>
</feature>
<feature type="compositionally biased region" description="Basic residues" evidence="1">
    <location>
        <begin position="761"/>
        <end position="771"/>
    </location>
</feature>
<protein>
    <submittedName>
        <fullName evidence="2">Uncharacterized protein</fullName>
    </submittedName>
</protein>
<feature type="compositionally biased region" description="Low complexity" evidence="1">
    <location>
        <begin position="798"/>
        <end position="816"/>
    </location>
</feature>